<dbReference type="Pfam" id="PF14420">
    <property type="entry name" value="Clr5"/>
    <property type="match status" value="1"/>
</dbReference>
<protein>
    <recommendedName>
        <fullName evidence="2">Clr5 domain-containing protein</fullName>
    </recommendedName>
</protein>
<accession>A0A0G4NIH2</accession>
<feature type="compositionally biased region" description="Low complexity" evidence="1">
    <location>
        <begin position="122"/>
        <end position="132"/>
    </location>
</feature>
<dbReference type="AlphaFoldDB" id="A0A0G4NIH2"/>
<evidence type="ECO:0000256" key="1">
    <source>
        <dbReference type="SAM" id="MobiDB-lite"/>
    </source>
</evidence>
<evidence type="ECO:0000259" key="2">
    <source>
        <dbReference type="Pfam" id="PF14420"/>
    </source>
</evidence>
<feature type="domain" description="Clr5" evidence="2">
    <location>
        <begin position="43"/>
        <end position="83"/>
    </location>
</feature>
<feature type="region of interest" description="Disordered" evidence="1">
    <location>
        <begin position="111"/>
        <end position="132"/>
    </location>
</feature>
<dbReference type="EMBL" id="CVQI01035384">
    <property type="protein sequence ID" value="CRK46191.1"/>
    <property type="molecule type" value="Genomic_DNA"/>
</dbReference>
<feature type="region of interest" description="Disordered" evidence="1">
    <location>
        <begin position="1"/>
        <end position="46"/>
    </location>
</feature>
<gene>
    <name evidence="3" type="ORF">BN1723_006922</name>
</gene>
<dbReference type="Proteomes" id="UP000045706">
    <property type="component" value="Unassembled WGS sequence"/>
</dbReference>
<sequence>MNTDKLPPLVPFAGGRGYHGGPKPEETESKEQASSPKKPPRVSKEEWQIHRETIIECYAKSDLRETIDIMAQKHGFLASEKALSACNDHDTGCKVEPPAGLVNQYTAFEPGTSKQEHKPGISKPSSSPEASSQHLSGLVTEFIVEQVLSGYVFVSATYQISASFRLLALHQRYQSSLLDSVAFGHTFSRDRIEAQQSDLRGVLQDEHHHLIGTLCSLWTHNEWSRNKSLSSWFLEHLAKNCEVALGKSHIITRVFEEMHAHPERSDPLECLDLLAHLPMMFFHPRKVGVTLEDPTQGNTSPGQVRKASTTTVSQASLALLASQYSWLAVPE</sequence>
<name>A0A0G4NIH2_VERLO</name>
<proteinExistence type="predicted"/>
<evidence type="ECO:0000313" key="3">
    <source>
        <dbReference type="EMBL" id="CRK46191.1"/>
    </source>
</evidence>
<dbReference type="InterPro" id="IPR025676">
    <property type="entry name" value="Clr5_dom"/>
</dbReference>
<feature type="compositionally biased region" description="Basic and acidic residues" evidence="1">
    <location>
        <begin position="22"/>
        <end position="31"/>
    </location>
</feature>
<organism evidence="3 4">
    <name type="scientific">Verticillium longisporum</name>
    <name type="common">Verticillium dahliae var. longisporum</name>
    <dbReference type="NCBI Taxonomy" id="100787"/>
    <lineage>
        <taxon>Eukaryota</taxon>
        <taxon>Fungi</taxon>
        <taxon>Dikarya</taxon>
        <taxon>Ascomycota</taxon>
        <taxon>Pezizomycotina</taxon>
        <taxon>Sordariomycetes</taxon>
        <taxon>Hypocreomycetidae</taxon>
        <taxon>Glomerellales</taxon>
        <taxon>Plectosphaerellaceae</taxon>
        <taxon>Verticillium</taxon>
    </lineage>
</organism>
<evidence type="ECO:0000313" key="4">
    <source>
        <dbReference type="Proteomes" id="UP000045706"/>
    </source>
</evidence>
<reference evidence="4" key="1">
    <citation type="submission" date="2015-05" db="EMBL/GenBank/DDBJ databases">
        <authorList>
            <person name="Fogelqvist Johan"/>
        </authorList>
    </citation>
    <scope>NUCLEOTIDE SEQUENCE [LARGE SCALE GENOMIC DNA]</scope>
</reference>